<keyword evidence="5 8" id="KW-0812">Transmembrane</keyword>
<feature type="transmembrane region" description="Helical" evidence="8">
    <location>
        <begin position="66"/>
        <end position="88"/>
    </location>
</feature>
<feature type="transmembrane region" description="Helical" evidence="8">
    <location>
        <begin position="286"/>
        <end position="309"/>
    </location>
</feature>
<organism evidence="9 10">
    <name type="scientific">Mongoliibacter ruber</name>
    <dbReference type="NCBI Taxonomy" id="1750599"/>
    <lineage>
        <taxon>Bacteria</taxon>
        <taxon>Pseudomonadati</taxon>
        <taxon>Bacteroidota</taxon>
        <taxon>Cytophagia</taxon>
        <taxon>Cytophagales</taxon>
        <taxon>Cyclobacteriaceae</taxon>
        <taxon>Mongoliibacter</taxon>
    </lineage>
</organism>
<dbReference type="Proteomes" id="UP000238157">
    <property type="component" value="Unassembled WGS sequence"/>
</dbReference>
<evidence type="ECO:0000256" key="2">
    <source>
        <dbReference type="ARBA" id="ARBA00009773"/>
    </source>
</evidence>
<comment type="subcellular location">
    <subcellularLocation>
        <location evidence="1">Cell membrane</location>
        <topology evidence="1">Multi-pass membrane protein</topology>
    </subcellularLocation>
</comment>
<feature type="transmembrane region" description="Helical" evidence="8">
    <location>
        <begin position="217"/>
        <end position="241"/>
    </location>
</feature>
<evidence type="ECO:0000256" key="5">
    <source>
        <dbReference type="ARBA" id="ARBA00022692"/>
    </source>
</evidence>
<sequence>MSLDKIFKDPAKVCAYFLAIIGFFFLGKGLIASKGVLAPVVVALILAMLSVPVARKLESWNFPRIWSTVTVLLLNLIVIIGVSALISFQVRNFLDESDDLKKEFYPTLVSIEEFVLKHTPIDRGSMESYKEDFGIEEDNGEDSEEKPDGEEVKENQKGAIEVLGATFGFIADFILMFVYLFLILLYRRKFFKFALLLFPDDKRERYRKPILKSTKLVQYYLGGRLTLMVLLVGLYATGLWISGVENFILASLIGAVLSIIPFIGNMGAYVIALILGVGSGGETDMIIGITITFLIVQFLDTYVFQPIIFSNKLNINPFFVILSVLIGNAIWGIIGMVIAIPVFAIITVFCRNIPELQAFGYLFGNEEKTMKKAGSEK</sequence>
<feature type="transmembrane region" description="Helical" evidence="8">
    <location>
        <begin position="12"/>
        <end position="31"/>
    </location>
</feature>
<dbReference type="PANTHER" id="PTHR21716:SF53">
    <property type="entry name" value="PERMEASE PERM-RELATED"/>
    <property type="match status" value="1"/>
</dbReference>
<feature type="transmembrane region" description="Helical" evidence="8">
    <location>
        <begin position="37"/>
        <end position="54"/>
    </location>
</feature>
<keyword evidence="6 8" id="KW-1133">Transmembrane helix</keyword>
<feature type="transmembrane region" description="Helical" evidence="8">
    <location>
        <begin position="162"/>
        <end position="186"/>
    </location>
</feature>
<keyword evidence="3" id="KW-0813">Transport</keyword>
<dbReference type="AlphaFoldDB" id="A0A2T0WTG0"/>
<dbReference type="PANTHER" id="PTHR21716">
    <property type="entry name" value="TRANSMEMBRANE PROTEIN"/>
    <property type="match status" value="1"/>
</dbReference>
<proteinExistence type="inferred from homology"/>
<dbReference type="EMBL" id="PVTR01000002">
    <property type="protein sequence ID" value="PRY89983.1"/>
    <property type="molecule type" value="Genomic_DNA"/>
</dbReference>
<dbReference type="GO" id="GO:0005886">
    <property type="term" value="C:plasma membrane"/>
    <property type="evidence" value="ECO:0007669"/>
    <property type="project" value="UniProtKB-SubCell"/>
</dbReference>
<evidence type="ECO:0000256" key="6">
    <source>
        <dbReference type="ARBA" id="ARBA00022989"/>
    </source>
</evidence>
<keyword evidence="10" id="KW-1185">Reference proteome</keyword>
<protein>
    <submittedName>
        <fullName evidence="9">Putative PurR-regulated permease PerM</fullName>
    </submittedName>
</protein>
<dbReference type="RefSeq" id="WP_106132645.1">
    <property type="nucleotide sequence ID" value="NZ_PVTR01000002.1"/>
</dbReference>
<keyword evidence="7 8" id="KW-0472">Membrane</keyword>
<evidence type="ECO:0000256" key="3">
    <source>
        <dbReference type="ARBA" id="ARBA00022448"/>
    </source>
</evidence>
<evidence type="ECO:0000313" key="9">
    <source>
        <dbReference type="EMBL" id="PRY89983.1"/>
    </source>
</evidence>
<evidence type="ECO:0000256" key="7">
    <source>
        <dbReference type="ARBA" id="ARBA00023136"/>
    </source>
</evidence>
<dbReference type="InterPro" id="IPR002549">
    <property type="entry name" value="AI-2E-like"/>
</dbReference>
<feature type="transmembrane region" description="Helical" evidence="8">
    <location>
        <begin position="329"/>
        <end position="350"/>
    </location>
</feature>
<gene>
    <name evidence="9" type="ORF">CLW00_102461</name>
</gene>
<dbReference type="Pfam" id="PF01594">
    <property type="entry name" value="AI-2E_transport"/>
    <property type="match status" value="1"/>
</dbReference>
<reference evidence="9 10" key="1">
    <citation type="submission" date="2018-03" db="EMBL/GenBank/DDBJ databases">
        <title>Genomic Encyclopedia of Archaeal and Bacterial Type Strains, Phase II (KMG-II): from individual species to whole genera.</title>
        <authorList>
            <person name="Goeker M."/>
        </authorList>
    </citation>
    <scope>NUCLEOTIDE SEQUENCE [LARGE SCALE GENOMIC DNA]</scope>
    <source>
        <strain evidence="9 10">DSM 27929</strain>
    </source>
</reference>
<evidence type="ECO:0000256" key="8">
    <source>
        <dbReference type="SAM" id="Phobius"/>
    </source>
</evidence>
<name>A0A2T0WTG0_9BACT</name>
<feature type="transmembrane region" description="Helical" evidence="8">
    <location>
        <begin position="247"/>
        <end position="274"/>
    </location>
</feature>
<comment type="similarity">
    <text evidence="2">Belongs to the autoinducer-2 exporter (AI-2E) (TC 2.A.86) family.</text>
</comment>
<comment type="caution">
    <text evidence="9">The sequence shown here is derived from an EMBL/GenBank/DDBJ whole genome shotgun (WGS) entry which is preliminary data.</text>
</comment>
<keyword evidence="4" id="KW-1003">Cell membrane</keyword>
<evidence type="ECO:0000256" key="1">
    <source>
        <dbReference type="ARBA" id="ARBA00004651"/>
    </source>
</evidence>
<evidence type="ECO:0000313" key="10">
    <source>
        <dbReference type="Proteomes" id="UP000238157"/>
    </source>
</evidence>
<dbReference type="OrthoDB" id="9793390at2"/>
<accession>A0A2T0WTG0</accession>
<evidence type="ECO:0000256" key="4">
    <source>
        <dbReference type="ARBA" id="ARBA00022475"/>
    </source>
</evidence>